<evidence type="ECO:0000313" key="3">
    <source>
        <dbReference type="Proteomes" id="UP001469749"/>
    </source>
</evidence>
<comment type="caution">
    <text evidence="2">The sequence shown here is derived from an EMBL/GenBank/DDBJ whole genome shotgun (WGS) entry which is preliminary data.</text>
</comment>
<reference evidence="2 3" key="1">
    <citation type="submission" date="2024-03" db="EMBL/GenBank/DDBJ databases">
        <title>Human intestinal bacterial collection.</title>
        <authorList>
            <person name="Pauvert C."/>
            <person name="Hitch T.C.A."/>
            <person name="Clavel T."/>
        </authorList>
    </citation>
    <scope>NUCLEOTIDE SEQUENCE [LARGE SCALE GENOMIC DNA]</scope>
    <source>
        <strain evidence="2 3">CLA-AA-H190</strain>
    </source>
</reference>
<evidence type="ECO:0000313" key="2">
    <source>
        <dbReference type="EMBL" id="MEQ2364559.1"/>
    </source>
</evidence>
<proteinExistence type="predicted"/>
<dbReference type="RefSeq" id="WP_349084513.1">
    <property type="nucleotide sequence ID" value="NZ_JBBMEK010000046.1"/>
</dbReference>
<dbReference type="EMBL" id="JBBMEK010000046">
    <property type="protein sequence ID" value="MEQ2364559.1"/>
    <property type="molecule type" value="Genomic_DNA"/>
</dbReference>
<keyword evidence="1" id="KW-1133">Transmembrane helix</keyword>
<accession>A0ABV1B635</accession>
<gene>
    <name evidence="2" type="ORF">WMO25_05535</name>
</gene>
<keyword evidence="1" id="KW-0812">Transmembrane</keyword>
<keyword evidence="1" id="KW-0472">Membrane</keyword>
<keyword evidence="3" id="KW-1185">Reference proteome</keyword>
<dbReference type="Proteomes" id="UP001469749">
    <property type="component" value="Unassembled WGS sequence"/>
</dbReference>
<feature type="transmembrane region" description="Helical" evidence="1">
    <location>
        <begin position="98"/>
        <end position="113"/>
    </location>
</feature>
<sequence>MQTTAEAIESGFPENALAMLLTALFWGFFEGFNYVVIFDKIGERYPSKNRLWDWGAFVCAVMCILIHGAVGVTPGAVAEMLCTLFLIYGMLIVRKATGNAWGCVLIFVLYWNAL</sequence>
<feature type="transmembrane region" description="Helical" evidence="1">
    <location>
        <begin position="51"/>
        <end position="70"/>
    </location>
</feature>
<organism evidence="2 3">
    <name type="scientific">Coprococcus intestinihominis</name>
    <dbReference type="NCBI Taxonomy" id="3133154"/>
    <lineage>
        <taxon>Bacteria</taxon>
        <taxon>Bacillati</taxon>
        <taxon>Bacillota</taxon>
        <taxon>Clostridia</taxon>
        <taxon>Lachnospirales</taxon>
        <taxon>Lachnospiraceae</taxon>
        <taxon>Coprococcus</taxon>
    </lineage>
</organism>
<protein>
    <submittedName>
        <fullName evidence="2">Uncharacterized protein</fullName>
    </submittedName>
</protein>
<feature type="transmembrane region" description="Helical" evidence="1">
    <location>
        <begin position="16"/>
        <end position="39"/>
    </location>
</feature>
<name>A0ABV1B635_9FIRM</name>
<evidence type="ECO:0000256" key="1">
    <source>
        <dbReference type="SAM" id="Phobius"/>
    </source>
</evidence>